<comment type="caution">
    <text evidence="1">The sequence shown here is derived from an EMBL/GenBank/DDBJ whole genome shotgun (WGS) entry which is preliminary data.</text>
</comment>
<name>A0A4Y7SIB1_COPMI</name>
<organism evidence="1 2">
    <name type="scientific">Coprinellus micaceus</name>
    <name type="common">Glistening ink-cap mushroom</name>
    <name type="synonym">Coprinus micaceus</name>
    <dbReference type="NCBI Taxonomy" id="71717"/>
    <lineage>
        <taxon>Eukaryota</taxon>
        <taxon>Fungi</taxon>
        <taxon>Dikarya</taxon>
        <taxon>Basidiomycota</taxon>
        <taxon>Agaricomycotina</taxon>
        <taxon>Agaricomycetes</taxon>
        <taxon>Agaricomycetidae</taxon>
        <taxon>Agaricales</taxon>
        <taxon>Agaricineae</taxon>
        <taxon>Psathyrellaceae</taxon>
        <taxon>Coprinellus</taxon>
    </lineage>
</organism>
<evidence type="ECO:0000313" key="2">
    <source>
        <dbReference type="Proteomes" id="UP000298030"/>
    </source>
</evidence>
<keyword evidence="2" id="KW-1185">Reference proteome</keyword>
<gene>
    <name evidence="1" type="ORF">FA13DRAFT_1741814</name>
</gene>
<protein>
    <submittedName>
        <fullName evidence="1">Uncharacterized protein</fullName>
    </submittedName>
</protein>
<dbReference type="Proteomes" id="UP000298030">
    <property type="component" value="Unassembled WGS sequence"/>
</dbReference>
<dbReference type="EMBL" id="QPFP01000109">
    <property type="protein sequence ID" value="TEB21491.1"/>
    <property type="molecule type" value="Genomic_DNA"/>
</dbReference>
<evidence type="ECO:0000313" key="1">
    <source>
        <dbReference type="EMBL" id="TEB21491.1"/>
    </source>
</evidence>
<reference evidence="1 2" key="1">
    <citation type="journal article" date="2019" name="Nat. Ecol. Evol.">
        <title>Megaphylogeny resolves global patterns of mushroom evolution.</title>
        <authorList>
            <person name="Varga T."/>
            <person name="Krizsan K."/>
            <person name="Foldi C."/>
            <person name="Dima B."/>
            <person name="Sanchez-Garcia M."/>
            <person name="Sanchez-Ramirez S."/>
            <person name="Szollosi G.J."/>
            <person name="Szarkandi J.G."/>
            <person name="Papp V."/>
            <person name="Albert L."/>
            <person name="Andreopoulos W."/>
            <person name="Angelini C."/>
            <person name="Antonin V."/>
            <person name="Barry K.W."/>
            <person name="Bougher N.L."/>
            <person name="Buchanan P."/>
            <person name="Buyck B."/>
            <person name="Bense V."/>
            <person name="Catcheside P."/>
            <person name="Chovatia M."/>
            <person name="Cooper J."/>
            <person name="Damon W."/>
            <person name="Desjardin D."/>
            <person name="Finy P."/>
            <person name="Geml J."/>
            <person name="Haridas S."/>
            <person name="Hughes K."/>
            <person name="Justo A."/>
            <person name="Karasinski D."/>
            <person name="Kautmanova I."/>
            <person name="Kiss B."/>
            <person name="Kocsube S."/>
            <person name="Kotiranta H."/>
            <person name="LaButti K.M."/>
            <person name="Lechner B.E."/>
            <person name="Liimatainen K."/>
            <person name="Lipzen A."/>
            <person name="Lukacs Z."/>
            <person name="Mihaltcheva S."/>
            <person name="Morgado L.N."/>
            <person name="Niskanen T."/>
            <person name="Noordeloos M.E."/>
            <person name="Ohm R.A."/>
            <person name="Ortiz-Santana B."/>
            <person name="Ovrebo C."/>
            <person name="Racz N."/>
            <person name="Riley R."/>
            <person name="Savchenko A."/>
            <person name="Shiryaev A."/>
            <person name="Soop K."/>
            <person name="Spirin V."/>
            <person name="Szebenyi C."/>
            <person name="Tomsovsky M."/>
            <person name="Tulloss R.E."/>
            <person name="Uehling J."/>
            <person name="Grigoriev I.V."/>
            <person name="Vagvolgyi C."/>
            <person name="Papp T."/>
            <person name="Martin F.M."/>
            <person name="Miettinen O."/>
            <person name="Hibbett D.S."/>
            <person name="Nagy L.G."/>
        </authorList>
    </citation>
    <scope>NUCLEOTIDE SEQUENCE [LARGE SCALE GENOMIC DNA]</scope>
    <source>
        <strain evidence="1 2">FP101781</strain>
    </source>
</reference>
<dbReference type="AlphaFoldDB" id="A0A4Y7SIB1"/>
<proteinExistence type="predicted"/>
<accession>A0A4Y7SIB1</accession>
<dbReference type="InterPro" id="IPR029058">
    <property type="entry name" value="AB_hydrolase_fold"/>
</dbReference>
<sequence>MGTAMSESAICPPMATQHSPRSLPVFADFTPEVFGSDFAGVSNVTPQFMKKFNETTTNNPAVRYFSWAGHLTSRKARYAPVLALIKGFHPESDGVVGVESAIWGTHLGTVLDLSQ</sequence>
<dbReference type="Gene3D" id="3.40.50.1820">
    <property type="entry name" value="alpha/beta hydrolase"/>
    <property type="match status" value="1"/>
</dbReference>